<organism evidence="2 3">
    <name type="scientific">Diacronema lutheri</name>
    <name type="common">Unicellular marine alga</name>
    <name type="synonym">Monochrysis lutheri</name>
    <dbReference type="NCBI Taxonomy" id="2081491"/>
    <lineage>
        <taxon>Eukaryota</taxon>
        <taxon>Haptista</taxon>
        <taxon>Haptophyta</taxon>
        <taxon>Pavlovophyceae</taxon>
        <taxon>Pavlovales</taxon>
        <taxon>Pavlovaceae</taxon>
        <taxon>Diacronema</taxon>
    </lineage>
</organism>
<sequence>MRRALCVAAIGCAFLAGAVALFARARLYTPVPTVKNAPRAPVPALLEKSLEKSGMCELGSFIHASSCRRDARGEGCCTGLRQSFQERCSCSALPNIVANNGGKGIYFLFNYVRCQYTDERDIAPVDLVSEAHPCMDQRAWCNRRLPSVDIRLEAFDVGRLQIADELGEWAHVTVDESELSTTADVVCRTLGFLRVRDARLDSRTRVHRRLACGEVAAASGKISDCTVSALDAGCPEGGCAGALRLECEGGDMPALCSRVDQSSTERNALVCMGGLNSGHAVAGHTRRVGATHAVCGTAGINESRIEWYDGFADDFDAYDVERGADGALGALSAVGLVAPIYGQELVAPTEREAREEQARQAARAAIAQRFAGAGLVSQRMARHGIDPQLLWERIGPYLNLDPSESVVSNLNLER</sequence>
<name>A0A8J5XFS5_DIALT</name>
<dbReference type="PROSITE" id="PS50287">
    <property type="entry name" value="SRCR_2"/>
    <property type="match status" value="1"/>
</dbReference>
<dbReference type="InterPro" id="IPR001190">
    <property type="entry name" value="SRCR"/>
</dbReference>
<evidence type="ECO:0000313" key="3">
    <source>
        <dbReference type="Proteomes" id="UP000751190"/>
    </source>
</evidence>
<feature type="domain" description="SRCR" evidence="1">
    <location>
        <begin position="143"/>
        <end position="257"/>
    </location>
</feature>
<evidence type="ECO:0000313" key="2">
    <source>
        <dbReference type="EMBL" id="KAG8463062.1"/>
    </source>
</evidence>
<accession>A0A8J5XFS5</accession>
<proteinExistence type="predicted"/>
<dbReference type="AlphaFoldDB" id="A0A8J5XFS5"/>
<dbReference type="Proteomes" id="UP000751190">
    <property type="component" value="Unassembled WGS sequence"/>
</dbReference>
<gene>
    <name evidence="2" type="ORF">KFE25_001835</name>
</gene>
<comment type="caution">
    <text evidence="2">The sequence shown here is derived from an EMBL/GenBank/DDBJ whole genome shotgun (WGS) entry which is preliminary data.</text>
</comment>
<keyword evidence="3" id="KW-1185">Reference proteome</keyword>
<reference evidence="2" key="1">
    <citation type="submission" date="2021-05" db="EMBL/GenBank/DDBJ databases">
        <title>The genome of the haptophyte Pavlova lutheri (Diacronema luteri, Pavlovales) - a model for lipid biosynthesis in eukaryotic algae.</title>
        <authorList>
            <person name="Hulatt C.J."/>
            <person name="Posewitz M.C."/>
        </authorList>
    </citation>
    <scope>NUCLEOTIDE SEQUENCE</scope>
    <source>
        <strain evidence="2">NIVA-4/92</strain>
    </source>
</reference>
<evidence type="ECO:0000259" key="1">
    <source>
        <dbReference type="PROSITE" id="PS50287"/>
    </source>
</evidence>
<dbReference type="EMBL" id="JAGTXO010000018">
    <property type="protein sequence ID" value="KAG8463062.1"/>
    <property type="molecule type" value="Genomic_DNA"/>
</dbReference>
<protein>
    <recommendedName>
        <fullName evidence="1">SRCR domain-containing protein</fullName>
    </recommendedName>
</protein>
<dbReference type="GO" id="GO:0016020">
    <property type="term" value="C:membrane"/>
    <property type="evidence" value="ECO:0007669"/>
    <property type="project" value="InterPro"/>
</dbReference>